<reference evidence="1 2" key="1">
    <citation type="submission" date="2012-04" db="EMBL/GenBank/DDBJ databases">
        <authorList>
            <person name="Harkins D.M."/>
            <person name="Madupu R."/>
            <person name="Durkin A.S."/>
            <person name="Torralba M."/>
            <person name="Methe B."/>
            <person name="Sutton G.G."/>
            <person name="Nelson K.E."/>
        </authorList>
    </citation>
    <scope>NUCLEOTIDE SEQUENCE [LARGE SCALE GENOMIC DNA]</scope>
    <source>
        <strain evidence="1 2">VK64</strain>
    </source>
</reference>
<evidence type="ECO:0000313" key="2">
    <source>
        <dbReference type="Proteomes" id="UP000004473"/>
    </source>
</evidence>
<dbReference type="Proteomes" id="UP000004473">
    <property type="component" value="Unassembled WGS sequence"/>
</dbReference>
<dbReference type="AlphaFoldDB" id="I2NV93"/>
<dbReference type="EMBL" id="AJMT01000047">
    <property type="protein sequence ID" value="EIG29754.1"/>
    <property type="molecule type" value="Genomic_DNA"/>
</dbReference>
<organism evidence="1 2">
    <name type="scientific">Neisseria sicca VK64</name>
    <dbReference type="NCBI Taxonomy" id="1095748"/>
    <lineage>
        <taxon>Bacteria</taxon>
        <taxon>Pseudomonadati</taxon>
        <taxon>Pseudomonadota</taxon>
        <taxon>Betaproteobacteria</taxon>
        <taxon>Neisseriales</taxon>
        <taxon>Neisseriaceae</taxon>
        <taxon>Neisseria</taxon>
    </lineage>
</organism>
<feature type="non-terminal residue" evidence="1">
    <location>
        <position position="1"/>
    </location>
</feature>
<protein>
    <submittedName>
        <fullName evidence="1">Uncharacterized protein</fullName>
    </submittedName>
</protein>
<accession>I2NV93</accession>
<name>I2NV93_NEISI</name>
<evidence type="ECO:0000313" key="1">
    <source>
        <dbReference type="EMBL" id="EIG29754.1"/>
    </source>
</evidence>
<sequence length="42" mass="4896">KGRLKPLNKVSDDLFVIGCRCQNQNGNIEPKRPKRDGSMRYY</sequence>
<proteinExistence type="predicted"/>
<gene>
    <name evidence="1" type="ORF">HMPREF1051_1857</name>
</gene>
<comment type="caution">
    <text evidence="1">The sequence shown here is derived from an EMBL/GenBank/DDBJ whole genome shotgun (WGS) entry which is preliminary data.</text>
</comment>